<dbReference type="EMBL" id="BMLI01000001">
    <property type="protein sequence ID" value="GGM89353.1"/>
    <property type="molecule type" value="Genomic_DNA"/>
</dbReference>
<proteinExistence type="inferred from homology"/>
<dbReference type="InterPro" id="IPR039425">
    <property type="entry name" value="RNA_pol_sigma-70-like"/>
</dbReference>
<dbReference type="InterPro" id="IPR007627">
    <property type="entry name" value="RNA_pol_sigma70_r2"/>
</dbReference>
<name>A0ABQ2HRB5_9BACT</name>
<dbReference type="Pfam" id="PF08281">
    <property type="entry name" value="Sigma70_r4_2"/>
    <property type="match status" value="1"/>
</dbReference>
<evidence type="ECO:0000313" key="8">
    <source>
        <dbReference type="Proteomes" id="UP000632339"/>
    </source>
</evidence>
<reference evidence="8" key="1">
    <citation type="journal article" date="2019" name="Int. J. Syst. Evol. Microbiol.">
        <title>The Global Catalogue of Microorganisms (GCM) 10K type strain sequencing project: providing services to taxonomists for standard genome sequencing and annotation.</title>
        <authorList>
            <consortium name="The Broad Institute Genomics Platform"/>
            <consortium name="The Broad Institute Genome Sequencing Center for Infectious Disease"/>
            <person name="Wu L."/>
            <person name="Ma J."/>
        </authorList>
    </citation>
    <scope>NUCLEOTIDE SEQUENCE [LARGE SCALE GENOMIC DNA]</scope>
    <source>
        <strain evidence="8">CGMCC 1.6375</strain>
    </source>
</reference>
<sequence>MPLKVTYNEPELLDQVAQGDSQAFSRLFHAYHQELADYVLRITKSLPMTEEIVQDVFIKIWTRREQLGGVNNFRAYLFISSRNHTFNIMREEARKALLYQQWAADIPFSEDPEHAPDRERYYLIIEDAVSLLAPQQQKVWRMSREEGLKHEEIAQRMQLSRETVKRHVSLALAAISKYVKCHARNVMGILLGLTQVLPN</sequence>
<feature type="domain" description="RNA polymerase sigma factor 70 region 4 type 2" evidence="6">
    <location>
        <begin position="124"/>
        <end position="174"/>
    </location>
</feature>
<dbReference type="Gene3D" id="1.10.10.10">
    <property type="entry name" value="Winged helix-like DNA-binding domain superfamily/Winged helix DNA-binding domain"/>
    <property type="match status" value="1"/>
</dbReference>
<comment type="caution">
    <text evidence="7">The sequence shown here is derived from an EMBL/GenBank/DDBJ whole genome shotgun (WGS) entry which is preliminary data.</text>
</comment>
<dbReference type="InterPro" id="IPR013324">
    <property type="entry name" value="RNA_pol_sigma_r3/r4-like"/>
</dbReference>
<evidence type="ECO:0000259" key="5">
    <source>
        <dbReference type="Pfam" id="PF04542"/>
    </source>
</evidence>
<evidence type="ECO:0000259" key="6">
    <source>
        <dbReference type="Pfam" id="PF08281"/>
    </source>
</evidence>
<accession>A0ABQ2HRB5</accession>
<dbReference type="InterPro" id="IPR013325">
    <property type="entry name" value="RNA_pol_sigma_r2"/>
</dbReference>
<protein>
    <submittedName>
        <fullName evidence="7">RNA polymerase sigma-70 factor</fullName>
    </submittedName>
</protein>
<gene>
    <name evidence="7" type="ORF">GCM10010967_22720</name>
</gene>
<keyword evidence="2" id="KW-0805">Transcription regulation</keyword>
<dbReference type="Gene3D" id="1.10.1740.10">
    <property type="match status" value="1"/>
</dbReference>
<dbReference type="SUPFAM" id="SSF88659">
    <property type="entry name" value="Sigma3 and sigma4 domains of RNA polymerase sigma factors"/>
    <property type="match status" value="1"/>
</dbReference>
<comment type="similarity">
    <text evidence="1">Belongs to the sigma-70 factor family. ECF subfamily.</text>
</comment>
<dbReference type="InterPro" id="IPR014284">
    <property type="entry name" value="RNA_pol_sigma-70_dom"/>
</dbReference>
<keyword evidence="4" id="KW-0804">Transcription</keyword>
<evidence type="ECO:0000256" key="2">
    <source>
        <dbReference type="ARBA" id="ARBA00023015"/>
    </source>
</evidence>
<dbReference type="PANTHER" id="PTHR43133:SF46">
    <property type="entry name" value="RNA POLYMERASE SIGMA-70 FACTOR ECF SUBFAMILY"/>
    <property type="match status" value="1"/>
</dbReference>
<dbReference type="Pfam" id="PF04542">
    <property type="entry name" value="Sigma70_r2"/>
    <property type="match status" value="1"/>
</dbReference>
<dbReference type="RefSeq" id="WP_019943778.1">
    <property type="nucleotide sequence ID" value="NZ_BMLI01000001.1"/>
</dbReference>
<evidence type="ECO:0000256" key="4">
    <source>
        <dbReference type="ARBA" id="ARBA00023163"/>
    </source>
</evidence>
<dbReference type="PANTHER" id="PTHR43133">
    <property type="entry name" value="RNA POLYMERASE ECF-TYPE SIGMA FACTO"/>
    <property type="match status" value="1"/>
</dbReference>
<organism evidence="7 8">
    <name type="scientific">Dyadobacter beijingensis</name>
    <dbReference type="NCBI Taxonomy" id="365489"/>
    <lineage>
        <taxon>Bacteria</taxon>
        <taxon>Pseudomonadati</taxon>
        <taxon>Bacteroidota</taxon>
        <taxon>Cytophagia</taxon>
        <taxon>Cytophagales</taxon>
        <taxon>Spirosomataceae</taxon>
        <taxon>Dyadobacter</taxon>
    </lineage>
</organism>
<keyword evidence="3" id="KW-0731">Sigma factor</keyword>
<dbReference type="InterPro" id="IPR036388">
    <property type="entry name" value="WH-like_DNA-bd_sf"/>
</dbReference>
<feature type="domain" description="RNA polymerase sigma-70 region 2" evidence="5">
    <location>
        <begin position="27"/>
        <end position="94"/>
    </location>
</feature>
<evidence type="ECO:0000256" key="3">
    <source>
        <dbReference type="ARBA" id="ARBA00023082"/>
    </source>
</evidence>
<evidence type="ECO:0000313" key="7">
    <source>
        <dbReference type="EMBL" id="GGM89353.1"/>
    </source>
</evidence>
<dbReference type="SUPFAM" id="SSF88946">
    <property type="entry name" value="Sigma2 domain of RNA polymerase sigma factors"/>
    <property type="match status" value="1"/>
</dbReference>
<evidence type="ECO:0000256" key="1">
    <source>
        <dbReference type="ARBA" id="ARBA00010641"/>
    </source>
</evidence>
<dbReference type="InterPro" id="IPR013249">
    <property type="entry name" value="RNA_pol_sigma70_r4_t2"/>
</dbReference>
<keyword evidence="8" id="KW-1185">Reference proteome</keyword>
<dbReference type="Proteomes" id="UP000632339">
    <property type="component" value="Unassembled WGS sequence"/>
</dbReference>
<dbReference type="NCBIfam" id="TIGR02937">
    <property type="entry name" value="sigma70-ECF"/>
    <property type="match status" value="1"/>
</dbReference>